<evidence type="ECO:0000256" key="1">
    <source>
        <dbReference type="SAM" id="MobiDB-lite"/>
    </source>
</evidence>
<gene>
    <name evidence="2" type="ORF">CA984_23935</name>
</gene>
<reference evidence="2 3" key="1">
    <citation type="submission" date="2017-05" db="EMBL/GenBank/DDBJ databases">
        <title>Biotechnological potential of actinobacteria isolated from South African environments.</title>
        <authorList>
            <person name="Le Roes-Hill M."/>
            <person name="Prins A."/>
            <person name="Durrell K.A."/>
        </authorList>
    </citation>
    <scope>NUCLEOTIDE SEQUENCE [LARGE SCALE GENOMIC DNA]</scope>
    <source>
        <strain evidence="2">M26</strain>
    </source>
</reference>
<keyword evidence="3" id="KW-1185">Reference proteome</keyword>
<accession>A0A243RJ23</accession>
<organism evidence="2 3">
    <name type="scientific">Streptosporangium minutum</name>
    <dbReference type="NCBI Taxonomy" id="569862"/>
    <lineage>
        <taxon>Bacteria</taxon>
        <taxon>Bacillati</taxon>
        <taxon>Actinomycetota</taxon>
        <taxon>Actinomycetes</taxon>
        <taxon>Streptosporangiales</taxon>
        <taxon>Streptosporangiaceae</taxon>
        <taxon>Streptosporangium</taxon>
    </lineage>
</organism>
<feature type="region of interest" description="Disordered" evidence="1">
    <location>
        <begin position="54"/>
        <end position="106"/>
    </location>
</feature>
<protein>
    <submittedName>
        <fullName evidence="2">Uncharacterized protein</fullName>
    </submittedName>
</protein>
<dbReference type="Proteomes" id="UP000194761">
    <property type="component" value="Unassembled WGS sequence"/>
</dbReference>
<sequence length="124" mass="13001">MIAGLRGCMPSRRRRAAPWVAILVCLGLFLGWHESVPGIPGGVAAEIVASEVQPVDEVPSTPVTRQSQGKRDPRTQARGPAMPGAWGAVPPANGRPARRPAAGGFPVAPQAEADRLILLSISRI</sequence>
<dbReference type="EMBL" id="NGFP01000116">
    <property type="protein sequence ID" value="OUC94089.1"/>
    <property type="molecule type" value="Genomic_DNA"/>
</dbReference>
<evidence type="ECO:0000313" key="3">
    <source>
        <dbReference type="Proteomes" id="UP000194761"/>
    </source>
</evidence>
<dbReference type="AlphaFoldDB" id="A0A243RJ23"/>
<dbReference type="RefSeq" id="WP_086575819.1">
    <property type="nucleotide sequence ID" value="NZ_NGFP01000116.1"/>
</dbReference>
<proteinExistence type="predicted"/>
<feature type="compositionally biased region" description="Low complexity" evidence="1">
    <location>
        <begin position="87"/>
        <end position="106"/>
    </location>
</feature>
<name>A0A243RJ23_9ACTN</name>
<evidence type="ECO:0000313" key="2">
    <source>
        <dbReference type="EMBL" id="OUC94089.1"/>
    </source>
</evidence>
<comment type="caution">
    <text evidence="2">The sequence shown here is derived from an EMBL/GenBank/DDBJ whole genome shotgun (WGS) entry which is preliminary data.</text>
</comment>